<feature type="domain" description="AB hydrolase-1" evidence="1">
    <location>
        <begin position="66"/>
        <end position="202"/>
    </location>
</feature>
<reference evidence="2 3" key="1">
    <citation type="submission" date="2023-11" db="EMBL/GenBank/DDBJ databases">
        <title>Plant-associative lifestyle of Vibrio porteresiae and its evolutionary dynamics.</title>
        <authorList>
            <person name="Rameshkumar N."/>
            <person name="Kirti K."/>
        </authorList>
    </citation>
    <scope>NUCLEOTIDE SEQUENCE [LARGE SCALE GENOMIC DNA]</scope>
    <source>
        <strain evidence="2 3">MSSRF7</strain>
    </source>
</reference>
<dbReference type="InterPro" id="IPR050266">
    <property type="entry name" value="AB_hydrolase_sf"/>
</dbReference>
<proteinExistence type="predicted"/>
<comment type="caution">
    <text evidence="2">The sequence shown here is derived from an EMBL/GenBank/DDBJ whole genome shotgun (WGS) entry which is preliminary data.</text>
</comment>
<keyword evidence="3" id="KW-1185">Reference proteome</keyword>
<dbReference type="SUPFAM" id="SSF53474">
    <property type="entry name" value="alpha/beta-Hydrolases"/>
    <property type="match status" value="1"/>
</dbReference>
<dbReference type="PANTHER" id="PTHR43798">
    <property type="entry name" value="MONOACYLGLYCEROL LIPASE"/>
    <property type="match status" value="1"/>
</dbReference>
<dbReference type="InterPro" id="IPR000073">
    <property type="entry name" value="AB_hydrolase_1"/>
</dbReference>
<dbReference type="EMBL" id="JAWRCP010000001">
    <property type="protein sequence ID" value="MDW6093395.1"/>
    <property type="molecule type" value="Genomic_DNA"/>
</dbReference>
<sequence length="294" mass="32664">MYSVGESCSRDLYSHLWYALFDDFEQPRCLPVCKAAAIWMAQAEQLTLETAFGRVPVYRQGDITAPIVLMIHGWGGYGAMFSELAQRLNASGFCVLIPDLPGHGHSECTQSGYAQQLEVLNLIVETFGPVTHLIGHSVGGLLAAMFLEKQQAYTFSTLVLLAAPRSLESLFRTYLLSLGNVSQEDRLQGKDAEDSRQLAIRYQMLTGLPEACLTEAIYAQDVDLLICHGLNDQRFEPAESMSIHAMVQAEQLFFSRDTGHLGMLNCPELHQTVSNFLLRYSDTGHAGKSNDMQY</sequence>
<dbReference type="PANTHER" id="PTHR43798:SF33">
    <property type="entry name" value="HYDROLASE, PUTATIVE (AFU_ORTHOLOGUE AFUA_2G14860)-RELATED"/>
    <property type="match status" value="1"/>
</dbReference>
<evidence type="ECO:0000313" key="2">
    <source>
        <dbReference type="EMBL" id="MDW6093395.1"/>
    </source>
</evidence>
<protein>
    <submittedName>
        <fullName evidence="2">Alpha/beta fold hydrolase</fullName>
    </submittedName>
</protein>
<keyword evidence="2" id="KW-0378">Hydrolase</keyword>
<dbReference type="GO" id="GO:0016787">
    <property type="term" value="F:hydrolase activity"/>
    <property type="evidence" value="ECO:0007669"/>
    <property type="project" value="UniProtKB-KW"/>
</dbReference>
<evidence type="ECO:0000313" key="3">
    <source>
        <dbReference type="Proteomes" id="UP001279860"/>
    </source>
</evidence>
<dbReference type="Gene3D" id="3.40.50.1820">
    <property type="entry name" value="alpha/beta hydrolase"/>
    <property type="match status" value="1"/>
</dbReference>
<dbReference type="InterPro" id="IPR029058">
    <property type="entry name" value="AB_hydrolase_fold"/>
</dbReference>
<accession>A0ABU4IVK5</accession>
<dbReference type="RefSeq" id="WP_318585086.1">
    <property type="nucleotide sequence ID" value="NZ_JAWRCP010000001.1"/>
</dbReference>
<name>A0ABU4IVK5_9VIBR</name>
<dbReference type="Proteomes" id="UP001279860">
    <property type="component" value="Unassembled WGS sequence"/>
</dbReference>
<organism evidence="2 3">
    <name type="scientific">Vibrio rhizosphaerae</name>
    <dbReference type="NCBI Taxonomy" id="398736"/>
    <lineage>
        <taxon>Bacteria</taxon>
        <taxon>Pseudomonadati</taxon>
        <taxon>Pseudomonadota</taxon>
        <taxon>Gammaproteobacteria</taxon>
        <taxon>Vibrionales</taxon>
        <taxon>Vibrionaceae</taxon>
        <taxon>Vibrio</taxon>
    </lineage>
</organism>
<gene>
    <name evidence="2" type="ORF">SBX64_12640</name>
</gene>
<dbReference type="PRINTS" id="PR00111">
    <property type="entry name" value="ABHYDROLASE"/>
</dbReference>
<evidence type="ECO:0000259" key="1">
    <source>
        <dbReference type="Pfam" id="PF00561"/>
    </source>
</evidence>
<dbReference type="Pfam" id="PF00561">
    <property type="entry name" value="Abhydrolase_1"/>
    <property type="match status" value="1"/>
</dbReference>